<dbReference type="InterPro" id="IPR001753">
    <property type="entry name" value="Enoyl-CoA_hydra/iso"/>
</dbReference>
<gene>
    <name evidence="2" type="ORF">HCR76_04340</name>
</gene>
<name>A0ABX6YKV7_9MICO</name>
<evidence type="ECO:0000313" key="2">
    <source>
        <dbReference type="EMBL" id="QPZ39295.1"/>
    </source>
</evidence>
<dbReference type="PANTHER" id="PTHR43459:SF1">
    <property type="entry name" value="EG:BACN32G11.4 PROTEIN"/>
    <property type="match status" value="1"/>
</dbReference>
<organism evidence="2 3">
    <name type="scientific">Paramicrobacterium chengjingii</name>
    <dbReference type="NCBI Taxonomy" id="2769067"/>
    <lineage>
        <taxon>Bacteria</taxon>
        <taxon>Bacillati</taxon>
        <taxon>Actinomycetota</taxon>
        <taxon>Actinomycetes</taxon>
        <taxon>Micrococcales</taxon>
        <taxon>Microbacteriaceae</taxon>
        <taxon>Paramicrobacterium</taxon>
    </lineage>
</organism>
<dbReference type="PANTHER" id="PTHR43459">
    <property type="entry name" value="ENOYL-COA HYDRATASE"/>
    <property type="match status" value="1"/>
</dbReference>
<accession>A0ABX6YKV7</accession>
<reference evidence="2 3" key="1">
    <citation type="submission" date="2020-12" db="EMBL/GenBank/DDBJ databases">
        <title>Microbacterium sp. HY060.</title>
        <authorList>
            <person name="Zhou J."/>
        </authorList>
    </citation>
    <scope>NUCLEOTIDE SEQUENCE [LARGE SCALE GENOMIC DNA]</scope>
    <source>
        <strain evidence="2 3">HY60</strain>
    </source>
</reference>
<dbReference type="Proteomes" id="UP000662814">
    <property type="component" value="Chromosome"/>
</dbReference>
<evidence type="ECO:0000313" key="3">
    <source>
        <dbReference type="Proteomes" id="UP000662814"/>
    </source>
</evidence>
<dbReference type="EMBL" id="CP061169">
    <property type="protein sequence ID" value="QPZ39295.1"/>
    <property type="molecule type" value="Genomic_DNA"/>
</dbReference>
<dbReference type="InterPro" id="IPR014748">
    <property type="entry name" value="Enoyl-CoA_hydra_C"/>
</dbReference>
<dbReference type="Gene3D" id="1.10.12.10">
    <property type="entry name" value="Lyase 2-enoyl-coa Hydratase, Chain A, domain 2"/>
    <property type="match status" value="1"/>
</dbReference>
<proteinExistence type="inferred from homology"/>
<keyword evidence="3" id="KW-1185">Reference proteome</keyword>
<sequence length="268" mass="29034">MTHENDEAVTVEIDGAVATMTFNQPEKRNSFTDKMLFDSLDRIEALVDDENVRILVLTGAGRYFSVGGDLDEFAAGEFQPADVPIGTSVAKLRRFMQLSQYLRESRLITIAAVNGACAGAGLSVAAACDLRVSSERAVFRAAFLDAGLSGDFGGTWSLSRLLGEAKAKEFYMLNDRVSPQEALRIGLVSRVFPEEGFLDQALSLAHDIASKPPVALDLIKKNLTDTTTEFSVACDREALHHVLSGNTADAIEAAAAFLEKREPQFIGR</sequence>
<protein>
    <submittedName>
        <fullName evidence="2">Enoyl-CoA hydratase/isomerase family protein</fullName>
    </submittedName>
</protein>
<dbReference type="InterPro" id="IPR029045">
    <property type="entry name" value="ClpP/crotonase-like_dom_sf"/>
</dbReference>
<dbReference type="Gene3D" id="3.90.226.10">
    <property type="entry name" value="2-enoyl-CoA Hydratase, Chain A, domain 1"/>
    <property type="match status" value="1"/>
</dbReference>
<dbReference type="Pfam" id="PF00378">
    <property type="entry name" value="ECH_1"/>
    <property type="match status" value="1"/>
</dbReference>
<dbReference type="RefSeq" id="WP_166988549.1">
    <property type="nucleotide sequence ID" value="NZ_CP061169.1"/>
</dbReference>
<dbReference type="SUPFAM" id="SSF52096">
    <property type="entry name" value="ClpP/crotonase"/>
    <property type="match status" value="1"/>
</dbReference>
<dbReference type="CDD" id="cd06558">
    <property type="entry name" value="crotonase-like"/>
    <property type="match status" value="1"/>
</dbReference>
<evidence type="ECO:0000256" key="1">
    <source>
        <dbReference type="ARBA" id="ARBA00005254"/>
    </source>
</evidence>
<comment type="similarity">
    <text evidence="1">Belongs to the enoyl-CoA hydratase/isomerase family.</text>
</comment>